<organism evidence="1 2">
    <name type="scientific">Acetobacter malorum</name>
    <dbReference type="NCBI Taxonomy" id="178901"/>
    <lineage>
        <taxon>Bacteria</taxon>
        <taxon>Pseudomonadati</taxon>
        <taxon>Pseudomonadota</taxon>
        <taxon>Alphaproteobacteria</taxon>
        <taxon>Acetobacterales</taxon>
        <taxon>Acetobacteraceae</taxon>
        <taxon>Acetobacter</taxon>
    </lineage>
</organism>
<proteinExistence type="predicted"/>
<gene>
    <name evidence="1" type="ORF">HK23_14190</name>
</gene>
<dbReference type="Proteomes" id="UP000242683">
    <property type="component" value="Unassembled WGS sequence"/>
</dbReference>
<evidence type="ECO:0000313" key="2">
    <source>
        <dbReference type="Proteomes" id="UP000242683"/>
    </source>
</evidence>
<comment type="caution">
    <text evidence="1">The sequence shown here is derived from an EMBL/GenBank/DDBJ whole genome shotgun (WGS) entry which is preliminary data.</text>
</comment>
<protein>
    <submittedName>
        <fullName evidence="1">Uncharacterized protein</fullName>
    </submittedName>
</protein>
<evidence type="ECO:0000313" key="1">
    <source>
        <dbReference type="EMBL" id="OUJ06626.1"/>
    </source>
</evidence>
<reference evidence="2" key="1">
    <citation type="submission" date="2014-06" db="EMBL/GenBank/DDBJ databases">
        <authorList>
            <person name="Winans N.J."/>
            <person name="Newell P.D."/>
            <person name="Douglas A.E."/>
        </authorList>
    </citation>
    <scope>NUCLEOTIDE SEQUENCE [LARGE SCALE GENOMIC DNA]</scope>
    <source>
        <strain evidence="2">DsW_057</strain>
    </source>
</reference>
<dbReference type="EMBL" id="JOPG01000009">
    <property type="protein sequence ID" value="OUJ06626.1"/>
    <property type="molecule type" value="Genomic_DNA"/>
</dbReference>
<sequence length="84" mass="8982">MKKETCFGTVEYGGEYVSSPYSPIDTADTAPGQLPIATPYLAHALVRTAKLWSFLHASAPLAARRYLVGRVADALGVEVTGGIW</sequence>
<name>A0A1Y3GA51_9PROT</name>
<dbReference type="AlphaFoldDB" id="A0A1Y3GA51"/>
<accession>A0A1Y3GA51</accession>